<dbReference type="Gene3D" id="3.40.50.720">
    <property type="entry name" value="NAD(P)-binding Rossmann-like Domain"/>
    <property type="match status" value="1"/>
</dbReference>
<feature type="region of interest" description="Disordered" evidence="1">
    <location>
        <begin position="115"/>
        <end position="137"/>
    </location>
</feature>
<dbReference type="InterPro" id="IPR036291">
    <property type="entry name" value="NAD(P)-bd_dom_sf"/>
</dbReference>
<gene>
    <name evidence="3" type="ORF">BDV96DRAFT_639137</name>
</gene>
<dbReference type="GO" id="GO:0004029">
    <property type="term" value="F:aldehyde dehydrogenase (NAD+) activity"/>
    <property type="evidence" value="ECO:0007669"/>
    <property type="project" value="TreeGrafter"/>
</dbReference>
<reference evidence="3" key="1">
    <citation type="journal article" date="2020" name="Stud. Mycol.">
        <title>101 Dothideomycetes genomes: a test case for predicting lifestyles and emergence of pathogens.</title>
        <authorList>
            <person name="Haridas S."/>
            <person name="Albert R."/>
            <person name="Binder M."/>
            <person name="Bloem J."/>
            <person name="Labutti K."/>
            <person name="Salamov A."/>
            <person name="Andreopoulos B."/>
            <person name="Baker S."/>
            <person name="Barry K."/>
            <person name="Bills G."/>
            <person name="Bluhm B."/>
            <person name="Cannon C."/>
            <person name="Castanera R."/>
            <person name="Culley D."/>
            <person name="Daum C."/>
            <person name="Ezra D."/>
            <person name="Gonzalez J."/>
            <person name="Henrissat B."/>
            <person name="Kuo A."/>
            <person name="Liang C."/>
            <person name="Lipzen A."/>
            <person name="Lutzoni F."/>
            <person name="Magnuson J."/>
            <person name="Mondo S."/>
            <person name="Nolan M."/>
            <person name="Ohm R."/>
            <person name="Pangilinan J."/>
            <person name="Park H.-J."/>
            <person name="Ramirez L."/>
            <person name="Alfaro M."/>
            <person name="Sun H."/>
            <person name="Tritt A."/>
            <person name="Yoshinaga Y."/>
            <person name="Zwiers L.-H."/>
            <person name="Turgeon B."/>
            <person name="Goodwin S."/>
            <person name="Spatafora J."/>
            <person name="Crous P."/>
            <person name="Grigoriev I."/>
        </authorList>
    </citation>
    <scope>NUCLEOTIDE SEQUENCE</scope>
    <source>
        <strain evidence="3">CBS 627.86</strain>
    </source>
</reference>
<evidence type="ECO:0000259" key="2">
    <source>
        <dbReference type="Pfam" id="PF01370"/>
    </source>
</evidence>
<dbReference type="GO" id="GO:0005737">
    <property type="term" value="C:cytoplasm"/>
    <property type="evidence" value="ECO:0007669"/>
    <property type="project" value="TreeGrafter"/>
</dbReference>
<dbReference type="AlphaFoldDB" id="A0A6A5ZUR8"/>
<evidence type="ECO:0000313" key="3">
    <source>
        <dbReference type="EMBL" id="KAF2122557.1"/>
    </source>
</evidence>
<proteinExistence type="predicted"/>
<protein>
    <submittedName>
        <fullName evidence="3">NAD dependent epimerase/dehydratase</fullName>
    </submittedName>
</protein>
<dbReference type="Pfam" id="PF01370">
    <property type="entry name" value="Epimerase"/>
    <property type="match status" value="1"/>
</dbReference>
<dbReference type="PANTHER" id="PTHR48079:SF5">
    <property type="entry name" value="DEPENDENT EPIMERASE_DEHYDRATASE, PUTATIVE (AFU_ORTHOLOGUE AFUA_7G00180)-RELATED"/>
    <property type="match status" value="1"/>
</dbReference>
<dbReference type="Proteomes" id="UP000799770">
    <property type="component" value="Unassembled WGS sequence"/>
</dbReference>
<sequence>MSGKRIFMTGASGYIGSRITTFAIEEGYTVCGLARSDATAEKTKALGATPVRGDVSSLDVLTREAAAADIVIHLADTLLDNIGSSYDIVLDADRKAIDAFVAGIKGTGKPLITSSGSLAAAPDPEGKETDENSPLMTNTPIKRYVSEQYALSQADKGIRVCAIRLSGFVYGRGGSGMRMFMERFAAAGEALYFNSNPNGEMANIHVDDAARMYLAAIKYAKPGEAYNCTNPTYVRQKDWVEAMATTLKLPVKAVEMEEVQSKVGFLGLFLGAKNRATSAKARKELDWEAKEIGLVDDLLMGSYVEVAAELKAK</sequence>
<evidence type="ECO:0000313" key="4">
    <source>
        <dbReference type="Proteomes" id="UP000799770"/>
    </source>
</evidence>
<dbReference type="InterPro" id="IPR001509">
    <property type="entry name" value="Epimerase_deHydtase"/>
</dbReference>
<feature type="domain" description="NAD-dependent epimerase/dehydratase" evidence="2">
    <location>
        <begin position="6"/>
        <end position="228"/>
    </location>
</feature>
<keyword evidence="4" id="KW-1185">Reference proteome</keyword>
<dbReference type="SUPFAM" id="SSF51735">
    <property type="entry name" value="NAD(P)-binding Rossmann-fold domains"/>
    <property type="match status" value="1"/>
</dbReference>
<evidence type="ECO:0000256" key="1">
    <source>
        <dbReference type="SAM" id="MobiDB-lite"/>
    </source>
</evidence>
<dbReference type="EMBL" id="ML977310">
    <property type="protein sequence ID" value="KAF2122557.1"/>
    <property type="molecule type" value="Genomic_DNA"/>
</dbReference>
<organism evidence="3 4">
    <name type="scientific">Lophiotrema nucula</name>
    <dbReference type="NCBI Taxonomy" id="690887"/>
    <lineage>
        <taxon>Eukaryota</taxon>
        <taxon>Fungi</taxon>
        <taxon>Dikarya</taxon>
        <taxon>Ascomycota</taxon>
        <taxon>Pezizomycotina</taxon>
        <taxon>Dothideomycetes</taxon>
        <taxon>Pleosporomycetidae</taxon>
        <taxon>Pleosporales</taxon>
        <taxon>Lophiotremataceae</taxon>
        <taxon>Lophiotrema</taxon>
    </lineage>
</organism>
<dbReference type="PANTHER" id="PTHR48079">
    <property type="entry name" value="PROTEIN YEEZ"/>
    <property type="match status" value="1"/>
</dbReference>
<dbReference type="InterPro" id="IPR051783">
    <property type="entry name" value="NAD(P)-dependent_oxidoreduct"/>
</dbReference>
<name>A0A6A5ZUR8_9PLEO</name>
<dbReference type="OrthoDB" id="10262413at2759"/>
<accession>A0A6A5ZUR8</accession>